<dbReference type="STRING" id="6335.A0A0V1LMX8"/>
<evidence type="ECO:0000256" key="1">
    <source>
        <dbReference type="ARBA" id="ARBA00004496"/>
    </source>
</evidence>
<evidence type="ECO:0000256" key="2">
    <source>
        <dbReference type="ARBA" id="ARBA00022490"/>
    </source>
</evidence>
<sequence>MAKNSTAAPQHVRPYCIHGPCLKFCRKRKNRKISFYACSVCRDRKKCSFYWPVEKKFPKQKVVDTKKKIRMLRRFEPVEAYRRLCKVKQNKQDRQFCFTCGHFVLPEERSEHVQHKLKFNITNRLLNRPCMWLTASKSEKKEAQYWFSDSCAKFLAKLPLELSFDHVLCIGTPRVHEELLHLSKSKASVKSFLLDYDERFEQFWPPSRCAQYNLFANYVFTQTGRNYLKKFLKKSTKLLIIVDPPFGGLTSAIGKSLISLQKIFRKLHKNDTSDVTAKCEIIWIFPYFMEKKILQTCPNLNMLDYIIEYKNHPNFKADKSPIRIFTSLSPADVVLPTNDARYRYVLKIGSFCPHCNKFVIKTNLHCNICNSCTSKNGRAYNHCFSCNRCVKLTFTHCETCGRCHLPNRCAVSKATPLLKNA</sequence>
<dbReference type="PANTHER" id="PTHR13493:SF3">
    <property type="entry name" value="RRNA N6-ADENOSINE-METHYLTRANSFERASE ZCCHC4"/>
    <property type="match status" value="1"/>
</dbReference>
<gene>
    <name evidence="5" type="primary">ZCCHC4</name>
    <name evidence="5" type="ORF">T02_10088</name>
</gene>
<dbReference type="Pfam" id="PF10237">
    <property type="entry name" value="N6-adenineMlase"/>
    <property type="match status" value="1"/>
</dbReference>
<dbReference type="GO" id="GO:0008988">
    <property type="term" value="F:rRNA (adenine-N6-)-methyltransferase activity"/>
    <property type="evidence" value="ECO:0007669"/>
    <property type="project" value="InterPro"/>
</dbReference>
<comment type="subcellular location">
    <subcellularLocation>
        <location evidence="1">Cytoplasm</location>
    </subcellularLocation>
</comment>
<evidence type="ECO:0000313" key="5">
    <source>
        <dbReference type="EMBL" id="KRZ60848.1"/>
    </source>
</evidence>
<keyword evidence="4" id="KW-0808">Transferase</keyword>
<dbReference type="OrthoDB" id="431817at2759"/>
<evidence type="ECO:0000256" key="4">
    <source>
        <dbReference type="ARBA" id="ARBA00022679"/>
    </source>
</evidence>
<reference evidence="5 6" key="1">
    <citation type="submission" date="2015-05" db="EMBL/GenBank/DDBJ databases">
        <title>Evolution of Trichinella species and genotypes.</title>
        <authorList>
            <person name="Korhonen P.K."/>
            <person name="Edoardo P."/>
            <person name="Giuseppe L.R."/>
            <person name="Gasser R.B."/>
        </authorList>
    </citation>
    <scope>NUCLEOTIDE SEQUENCE [LARGE SCALE GENOMIC DNA]</scope>
    <source>
        <strain evidence="5">ISS10</strain>
    </source>
</reference>
<dbReference type="EMBL" id="JYDW01000025">
    <property type="protein sequence ID" value="KRZ60848.1"/>
    <property type="molecule type" value="Genomic_DNA"/>
</dbReference>
<keyword evidence="6" id="KW-1185">Reference proteome</keyword>
<dbReference type="GO" id="GO:0005730">
    <property type="term" value="C:nucleolus"/>
    <property type="evidence" value="ECO:0007669"/>
    <property type="project" value="TreeGrafter"/>
</dbReference>
<keyword evidence="2" id="KW-0963">Cytoplasm</keyword>
<protein>
    <submittedName>
        <fullName evidence="5">Zinc finger CCHC domain-containing protein 4</fullName>
    </submittedName>
</protein>
<dbReference type="GO" id="GO:0005737">
    <property type="term" value="C:cytoplasm"/>
    <property type="evidence" value="ECO:0007669"/>
    <property type="project" value="UniProtKB-SubCell"/>
</dbReference>
<evidence type="ECO:0000313" key="6">
    <source>
        <dbReference type="Proteomes" id="UP000054721"/>
    </source>
</evidence>
<organism evidence="5 6">
    <name type="scientific">Trichinella nativa</name>
    <dbReference type="NCBI Taxonomy" id="6335"/>
    <lineage>
        <taxon>Eukaryota</taxon>
        <taxon>Metazoa</taxon>
        <taxon>Ecdysozoa</taxon>
        <taxon>Nematoda</taxon>
        <taxon>Enoplea</taxon>
        <taxon>Dorylaimia</taxon>
        <taxon>Trichinellida</taxon>
        <taxon>Trichinellidae</taxon>
        <taxon>Trichinella</taxon>
    </lineage>
</organism>
<dbReference type="InterPro" id="IPR039846">
    <property type="entry name" value="ZCCHC4"/>
</dbReference>
<dbReference type="AlphaFoldDB" id="A0A0V1LMX8"/>
<dbReference type="Proteomes" id="UP000054721">
    <property type="component" value="Unassembled WGS sequence"/>
</dbReference>
<dbReference type="InterPro" id="IPR041370">
    <property type="entry name" value="Mlase_EEF1AKMT1/ZCCHC4"/>
</dbReference>
<name>A0A0V1LMX8_9BILA</name>
<accession>A0A0V1LMX8</accession>
<keyword evidence="3" id="KW-0489">Methyltransferase</keyword>
<comment type="caution">
    <text evidence="5">The sequence shown here is derived from an EMBL/GenBank/DDBJ whole genome shotgun (WGS) entry which is preliminary data.</text>
</comment>
<proteinExistence type="predicted"/>
<evidence type="ECO:0000256" key="3">
    <source>
        <dbReference type="ARBA" id="ARBA00022603"/>
    </source>
</evidence>
<dbReference type="PANTHER" id="PTHR13493">
    <property type="entry name" value="ZINC FINGER CCHC DOMAIN-CONTAINING"/>
    <property type="match status" value="1"/>
</dbReference>
<dbReference type="PROSITE" id="PS50216">
    <property type="entry name" value="DHHC"/>
    <property type="match status" value="1"/>
</dbReference>